<feature type="transmembrane region" description="Helical" evidence="7">
    <location>
        <begin position="56"/>
        <end position="73"/>
    </location>
</feature>
<evidence type="ECO:0000256" key="2">
    <source>
        <dbReference type="ARBA" id="ARBA00004936"/>
    </source>
</evidence>
<dbReference type="Pfam" id="PF00884">
    <property type="entry name" value="Sulfatase"/>
    <property type="match status" value="1"/>
</dbReference>
<keyword evidence="4 7" id="KW-0812">Transmembrane</keyword>
<evidence type="ECO:0000256" key="1">
    <source>
        <dbReference type="ARBA" id="ARBA00004651"/>
    </source>
</evidence>
<feature type="transmembrane region" description="Helical" evidence="7">
    <location>
        <begin position="78"/>
        <end position="96"/>
    </location>
</feature>
<comment type="subcellular location">
    <subcellularLocation>
        <location evidence="1">Cell membrane</location>
        <topology evidence="1">Multi-pass membrane protein</topology>
    </subcellularLocation>
</comment>
<dbReference type="AlphaFoldDB" id="A0A329MNE9"/>
<sequence>MGDRKMGILGSIGRYGKQRYAIIVLSVWLVFLMEWLSRGQLGATLSWCFGNIGQLLFNSLLVFGLLMAFIALLGRIKLAYWIASVPLLVLGLISGTKQKILGVPLLPWDFVLTSETSDMAQYVKNIFNVNVIGAIVAYVVVSVLILREVPKLRAKAFWKERAAVAVAAVVLLAVIYADKPVDVKRTLFGIGNMPWNQTDNIKTNGFALSTYMNLEYLFVKQMSDYDSAKIDQIVNQASKPAMGNAENGVKPNVIVVLSESFFDATQLPGVTFSRDPLPFFHALQKKYSNGTILSPQFGGGTANVEFEVLTGNSMRFLPQGSIAYNQYIDHEVDSLASILSRQGYTSTAISPFHNWYFNANKVYKNFGFGKYQSIEFFNPVYEGPYIADSEVANMIINESKKSDGPDFIFANTMENHFHYYPGKFKKNTIDVKADVSQESIGFLETYAQGLIDVDKMLQTMVEYYSSVSEPTILVFFGDHLPSLGDDYKVYRETKLISGEDDPDFLNKMYRTPVIVWNNYLPEQKDTLDMSPSFISPYVLDLAKLPGTYYTDFLHNLWKKTPVIPPKNYYAQMNISEEDMKQYEYLQYDIIFGERHGYKDFKDKIVNPKFTLGNGPMSIERLTPESAEAGSNKLKLTVAGQNFSHGSVVYANGKPLPTTYSSEKEISAELSADYTAKAGAVDIDVRVIDNKNEVISQSNSTKLQVNAK</sequence>
<protein>
    <submittedName>
        <fullName evidence="9">LTA synthase family protein</fullName>
    </submittedName>
</protein>
<keyword evidence="6 7" id="KW-0472">Membrane</keyword>
<comment type="pathway">
    <text evidence="2">Cell wall biogenesis; lipoteichoic acid biosynthesis.</text>
</comment>
<dbReference type="InterPro" id="IPR050448">
    <property type="entry name" value="OpgB/LTA_synthase_biosynth"/>
</dbReference>
<dbReference type="Gene3D" id="3.40.720.10">
    <property type="entry name" value="Alkaline Phosphatase, subunit A"/>
    <property type="match status" value="1"/>
</dbReference>
<dbReference type="InterPro" id="IPR017850">
    <property type="entry name" value="Alkaline_phosphatase_core_sf"/>
</dbReference>
<reference evidence="9 10" key="1">
    <citation type="journal article" date="2009" name="Int. J. Syst. Evol. Microbiol.">
        <title>Paenibacillus contaminans sp. nov., isolated from a contaminated laboratory plate.</title>
        <authorList>
            <person name="Chou J.H."/>
            <person name="Lee J.H."/>
            <person name="Lin M.C."/>
            <person name="Chang P.S."/>
            <person name="Arun A.B."/>
            <person name="Young C.C."/>
            <person name="Chen W.M."/>
        </authorList>
    </citation>
    <scope>NUCLEOTIDE SEQUENCE [LARGE SCALE GENOMIC DNA]</scope>
    <source>
        <strain evidence="9 10">CKOBP-6</strain>
    </source>
</reference>
<dbReference type="EMBL" id="QMFB01000006">
    <property type="protein sequence ID" value="RAV20998.1"/>
    <property type="molecule type" value="Genomic_DNA"/>
</dbReference>
<evidence type="ECO:0000259" key="8">
    <source>
        <dbReference type="Pfam" id="PF00884"/>
    </source>
</evidence>
<dbReference type="GO" id="GO:0005886">
    <property type="term" value="C:plasma membrane"/>
    <property type="evidence" value="ECO:0007669"/>
    <property type="project" value="UniProtKB-SubCell"/>
</dbReference>
<evidence type="ECO:0000256" key="3">
    <source>
        <dbReference type="ARBA" id="ARBA00022475"/>
    </source>
</evidence>
<dbReference type="Gene3D" id="2.60.40.10">
    <property type="entry name" value="Immunoglobulins"/>
    <property type="match status" value="1"/>
</dbReference>
<comment type="caution">
    <text evidence="9">The sequence shown here is derived from an EMBL/GenBank/DDBJ whole genome shotgun (WGS) entry which is preliminary data.</text>
</comment>
<evidence type="ECO:0000256" key="7">
    <source>
        <dbReference type="SAM" id="Phobius"/>
    </source>
</evidence>
<dbReference type="CDD" id="cd16015">
    <property type="entry name" value="LTA_synthase"/>
    <property type="match status" value="1"/>
</dbReference>
<dbReference type="OrthoDB" id="243547at2"/>
<name>A0A329MNE9_9BACL</name>
<dbReference type="InterPro" id="IPR014756">
    <property type="entry name" value="Ig_E-set"/>
</dbReference>
<dbReference type="PANTHER" id="PTHR47371">
    <property type="entry name" value="LIPOTEICHOIC ACID SYNTHASE"/>
    <property type="match status" value="1"/>
</dbReference>
<organism evidence="9 10">
    <name type="scientific">Paenibacillus contaminans</name>
    <dbReference type="NCBI Taxonomy" id="450362"/>
    <lineage>
        <taxon>Bacteria</taxon>
        <taxon>Bacillati</taxon>
        <taxon>Bacillota</taxon>
        <taxon>Bacilli</taxon>
        <taxon>Bacillales</taxon>
        <taxon>Paenibacillaceae</taxon>
        <taxon>Paenibacillus</taxon>
    </lineage>
</organism>
<gene>
    <name evidence="9" type="ORF">DQG23_12995</name>
</gene>
<evidence type="ECO:0000313" key="9">
    <source>
        <dbReference type="EMBL" id="RAV20998.1"/>
    </source>
</evidence>
<keyword evidence="10" id="KW-1185">Reference proteome</keyword>
<feature type="transmembrane region" description="Helical" evidence="7">
    <location>
        <begin position="20"/>
        <end position="36"/>
    </location>
</feature>
<evidence type="ECO:0000256" key="6">
    <source>
        <dbReference type="ARBA" id="ARBA00023136"/>
    </source>
</evidence>
<dbReference type="SUPFAM" id="SSF81296">
    <property type="entry name" value="E set domains"/>
    <property type="match status" value="1"/>
</dbReference>
<accession>A0A329MNE9</accession>
<feature type="transmembrane region" description="Helical" evidence="7">
    <location>
        <begin position="158"/>
        <end position="177"/>
    </location>
</feature>
<proteinExistence type="predicted"/>
<evidence type="ECO:0000256" key="4">
    <source>
        <dbReference type="ARBA" id="ARBA00022692"/>
    </source>
</evidence>
<dbReference type="PANTHER" id="PTHR47371:SF3">
    <property type="entry name" value="PHOSPHOGLYCEROL TRANSFERASE I"/>
    <property type="match status" value="1"/>
</dbReference>
<dbReference type="InterPro" id="IPR013783">
    <property type="entry name" value="Ig-like_fold"/>
</dbReference>
<feature type="transmembrane region" description="Helical" evidence="7">
    <location>
        <begin position="126"/>
        <end position="146"/>
    </location>
</feature>
<dbReference type="InterPro" id="IPR000917">
    <property type="entry name" value="Sulfatase_N"/>
</dbReference>
<keyword evidence="3" id="KW-1003">Cell membrane</keyword>
<keyword evidence="5 7" id="KW-1133">Transmembrane helix</keyword>
<evidence type="ECO:0000256" key="5">
    <source>
        <dbReference type="ARBA" id="ARBA00022989"/>
    </source>
</evidence>
<dbReference type="SUPFAM" id="SSF53649">
    <property type="entry name" value="Alkaline phosphatase-like"/>
    <property type="match status" value="1"/>
</dbReference>
<dbReference type="Proteomes" id="UP000250369">
    <property type="component" value="Unassembled WGS sequence"/>
</dbReference>
<feature type="domain" description="Sulfatase N-terminal" evidence="8">
    <location>
        <begin position="251"/>
        <end position="543"/>
    </location>
</feature>
<evidence type="ECO:0000313" key="10">
    <source>
        <dbReference type="Proteomes" id="UP000250369"/>
    </source>
</evidence>